<accession>A0A2Z6ZUA3</accession>
<protein>
    <submittedName>
        <fullName evidence="1">Uncharacterized protein</fullName>
    </submittedName>
</protein>
<name>A0A2Z6ZUA3_9LAMI</name>
<keyword evidence="2" id="KW-1185">Reference proteome</keyword>
<reference evidence="1 2" key="1">
    <citation type="journal article" date="2015" name="Proc. Natl. Acad. Sci. U.S.A.">
        <title>The resurrection genome of Boea hygrometrica: A blueprint for survival of dehydration.</title>
        <authorList>
            <person name="Xiao L."/>
            <person name="Yang G."/>
            <person name="Zhang L."/>
            <person name="Yang X."/>
            <person name="Zhao S."/>
            <person name="Ji Z."/>
            <person name="Zhou Q."/>
            <person name="Hu M."/>
            <person name="Wang Y."/>
            <person name="Chen M."/>
            <person name="Xu Y."/>
            <person name="Jin H."/>
            <person name="Xiao X."/>
            <person name="Hu G."/>
            <person name="Bao F."/>
            <person name="Hu Y."/>
            <person name="Wan P."/>
            <person name="Li L."/>
            <person name="Deng X."/>
            <person name="Kuang T."/>
            <person name="Xiang C."/>
            <person name="Zhu J.K."/>
            <person name="Oliver M.J."/>
            <person name="He Y."/>
        </authorList>
    </citation>
    <scope>NUCLEOTIDE SEQUENCE [LARGE SCALE GENOMIC DNA]</scope>
    <source>
        <strain evidence="2">cv. XS01</strain>
    </source>
</reference>
<organism evidence="1 2">
    <name type="scientific">Dorcoceras hygrometricum</name>
    <dbReference type="NCBI Taxonomy" id="472368"/>
    <lineage>
        <taxon>Eukaryota</taxon>
        <taxon>Viridiplantae</taxon>
        <taxon>Streptophyta</taxon>
        <taxon>Embryophyta</taxon>
        <taxon>Tracheophyta</taxon>
        <taxon>Spermatophyta</taxon>
        <taxon>Magnoliopsida</taxon>
        <taxon>eudicotyledons</taxon>
        <taxon>Gunneridae</taxon>
        <taxon>Pentapetalae</taxon>
        <taxon>asterids</taxon>
        <taxon>lamiids</taxon>
        <taxon>Lamiales</taxon>
        <taxon>Gesneriaceae</taxon>
        <taxon>Didymocarpoideae</taxon>
        <taxon>Trichosporeae</taxon>
        <taxon>Loxocarpinae</taxon>
        <taxon>Dorcoceras</taxon>
    </lineage>
</organism>
<proteinExistence type="predicted"/>
<dbReference type="AlphaFoldDB" id="A0A2Z6ZUA3"/>
<gene>
    <name evidence="1" type="ORF">F511_46129</name>
</gene>
<dbReference type="Proteomes" id="UP000250235">
    <property type="component" value="Unassembled WGS sequence"/>
</dbReference>
<evidence type="ECO:0000313" key="2">
    <source>
        <dbReference type="Proteomes" id="UP000250235"/>
    </source>
</evidence>
<sequence>MSRLSCGDVAPLLVDDARRWLRVVAACWPVDVERRCAASCAVMRTTARPLRHAQFFFGGGRRPAAAPASLRRCRDDRSDFF</sequence>
<dbReference type="EMBL" id="KV088006">
    <property type="protein sequence ID" value="KZT76845.1"/>
    <property type="molecule type" value="Genomic_DNA"/>
</dbReference>
<evidence type="ECO:0000313" key="1">
    <source>
        <dbReference type="EMBL" id="KZT76845.1"/>
    </source>
</evidence>